<comment type="caution">
    <text evidence="2">The sequence shown here is derived from an EMBL/GenBank/DDBJ whole genome shotgun (WGS) entry which is preliminary data.</text>
</comment>
<gene>
    <name evidence="2" type="ORF">HPG69_002619</name>
</gene>
<evidence type="ECO:0000256" key="1">
    <source>
        <dbReference type="ARBA" id="ARBA00022679"/>
    </source>
</evidence>
<accession>A0A7J7EMD1</accession>
<dbReference type="GO" id="GO:0008194">
    <property type="term" value="F:UDP-glycosyltransferase activity"/>
    <property type="evidence" value="ECO:0007669"/>
    <property type="project" value="InterPro"/>
</dbReference>
<keyword evidence="1" id="KW-0808">Transferase</keyword>
<dbReference type="Proteomes" id="UP000551758">
    <property type="component" value="Unassembled WGS sequence"/>
</dbReference>
<organism evidence="2 3">
    <name type="scientific">Diceros bicornis minor</name>
    <name type="common">South-central black rhinoceros</name>
    <dbReference type="NCBI Taxonomy" id="77932"/>
    <lineage>
        <taxon>Eukaryota</taxon>
        <taxon>Metazoa</taxon>
        <taxon>Chordata</taxon>
        <taxon>Craniata</taxon>
        <taxon>Vertebrata</taxon>
        <taxon>Euteleostomi</taxon>
        <taxon>Mammalia</taxon>
        <taxon>Eutheria</taxon>
        <taxon>Laurasiatheria</taxon>
        <taxon>Perissodactyla</taxon>
        <taxon>Rhinocerotidae</taxon>
        <taxon>Diceros</taxon>
    </lineage>
</organism>
<dbReference type="SUPFAM" id="SSF53756">
    <property type="entry name" value="UDP-Glycosyltransferase/glycogen phosphorylase"/>
    <property type="match status" value="1"/>
</dbReference>
<proteinExistence type="predicted"/>
<dbReference type="InterPro" id="IPR002213">
    <property type="entry name" value="UDP_glucos_trans"/>
</dbReference>
<dbReference type="EMBL" id="JACDTQ010002613">
    <property type="protein sequence ID" value="KAF5916909.1"/>
    <property type="molecule type" value="Genomic_DNA"/>
</dbReference>
<sequence length="167" mass="19062">MDFCSPVATAKLLLQPRGWWKCTGVATEYSHWINLKTIPDEFVQRGHEKLITQQPESRFDVILADAVGPCVYSLRSSPGYTIDKYSGGLPFPPSFVLVVMSELSDQMTFLEGYKILHRRPTALPELMGKAETWFIRTYRDFEFFAHSYHILNVLENSTANLPNPCLT</sequence>
<dbReference type="Pfam" id="PF00201">
    <property type="entry name" value="UDPGT"/>
    <property type="match status" value="1"/>
</dbReference>
<protein>
    <submittedName>
        <fullName evidence="2">Uncharacterized protein</fullName>
    </submittedName>
</protein>
<reference evidence="2 3" key="1">
    <citation type="journal article" date="2020" name="Mol. Biol. Evol.">
        <title>Interspecific Gene Flow and the Evolution of Specialization in Black and White Rhinoceros.</title>
        <authorList>
            <person name="Moodley Y."/>
            <person name="Westbury M.V."/>
            <person name="Russo I.M."/>
            <person name="Gopalakrishnan S."/>
            <person name="Rakotoarivelo A."/>
            <person name="Olsen R.A."/>
            <person name="Prost S."/>
            <person name="Tunstall T."/>
            <person name="Ryder O.A."/>
            <person name="Dalen L."/>
            <person name="Bruford M.W."/>
        </authorList>
    </citation>
    <scope>NUCLEOTIDE SEQUENCE [LARGE SCALE GENOMIC DNA]</scope>
    <source>
        <strain evidence="2">SBR-YM</strain>
        <tissue evidence="2">Skin</tissue>
    </source>
</reference>
<keyword evidence="3" id="KW-1185">Reference proteome</keyword>
<name>A0A7J7EMD1_DICBM</name>
<dbReference type="AlphaFoldDB" id="A0A7J7EMD1"/>
<evidence type="ECO:0000313" key="2">
    <source>
        <dbReference type="EMBL" id="KAF5916909.1"/>
    </source>
</evidence>
<evidence type="ECO:0000313" key="3">
    <source>
        <dbReference type="Proteomes" id="UP000551758"/>
    </source>
</evidence>